<evidence type="ECO:0000256" key="1">
    <source>
        <dbReference type="SAM" id="MobiDB-lite"/>
    </source>
</evidence>
<feature type="transmembrane region" description="Helical" evidence="2">
    <location>
        <begin position="44"/>
        <end position="64"/>
    </location>
</feature>
<evidence type="ECO:0000256" key="2">
    <source>
        <dbReference type="SAM" id="Phobius"/>
    </source>
</evidence>
<keyword evidence="2" id="KW-1133">Transmembrane helix</keyword>
<protein>
    <submittedName>
        <fullName evidence="3">Alkaline shock response membrane anchor protein AmaP</fullName>
    </submittedName>
</protein>
<gene>
    <name evidence="3" type="primary">amaP</name>
    <name evidence="3" type="ORF">IAA22_07090</name>
</gene>
<feature type="region of interest" description="Disordered" evidence="1">
    <location>
        <begin position="172"/>
        <end position="217"/>
    </location>
</feature>
<dbReference type="NCBIfam" id="NF033218">
    <property type="entry name" value="anchor_AmaP"/>
    <property type="match status" value="1"/>
</dbReference>
<sequence length="217" mass="22765">MRGFKRLCTVIFVLADLFALAALALTWYGPWTDAATALLYLEPYAIAILACLIVSALGLLVLLVRALFAGKRVRTVEVATVDGGVISVTRDAIAAQATHIVEADGSCVAARVRVDAKPRGHVRVHVRVLPRQTVDVVAKGAELHTELIGGLAAVCGDTVENVSLEFVEPESVTLAAQDEAGETPAEGAPEPPAASPEDTTSEITVSMGPARDTEKEA</sequence>
<evidence type="ECO:0000313" key="4">
    <source>
        <dbReference type="Proteomes" id="UP000824029"/>
    </source>
</evidence>
<name>A0A9D2IQB4_9ACTN</name>
<dbReference type="Proteomes" id="UP000824029">
    <property type="component" value="Unassembled WGS sequence"/>
</dbReference>
<proteinExistence type="predicted"/>
<evidence type="ECO:0000313" key="3">
    <source>
        <dbReference type="EMBL" id="HIZ18855.1"/>
    </source>
</evidence>
<keyword evidence="2" id="KW-0472">Membrane</keyword>
<feature type="transmembrane region" description="Helical" evidence="2">
    <location>
        <begin position="7"/>
        <end position="29"/>
    </location>
</feature>
<organism evidence="3 4">
    <name type="scientific">Candidatus Olsenella stercoravium</name>
    <dbReference type="NCBI Taxonomy" id="2838713"/>
    <lineage>
        <taxon>Bacteria</taxon>
        <taxon>Bacillati</taxon>
        <taxon>Actinomycetota</taxon>
        <taxon>Coriobacteriia</taxon>
        <taxon>Coriobacteriales</taxon>
        <taxon>Atopobiaceae</taxon>
        <taxon>Olsenella</taxon>
    </lineage>
</organism>
<accession>A0A9D2IQB4</accession>
<comment type="caution">
    <text evidence="3">The sequence shown here is derived from an EMBL/GenBank/DDBJ whole genome shotgun (WGS) entry which is preliminary data.</text>
</comment>
<reference evidence="3" key="2">
    <citation type="submission" date="2021-04" db="EMBL/GenBank/DDBJ databases">
        <authorList>
            <person name="Gilroy R."/>
        </authorList>
    </citation>
    <scope>NUCLEOTIDE SEQUENCE</scope>
    <source>
        <strain evidence="3">ChiHecolR3B27-1887</strain>
    </source>
</reference>
<reference evidence="3" key="1">
    <citation type="journal article" date="2021" name="PeerJ">
        <title>Extensive microbial diversity within the chicken gut microbiome revealed by metagenomics and culture.</title>
        <authorList>
            <person name="Gilroy R."/>
            <person name="Ravi A."/>
            <person name="Getino M."/>
            <person name="Pursley I."/>
            <person name="Horton D.L."/>
            <person name="Alikhan N.F."/>
            <person name="Baker D."/>
            <person name="Gharbi K."/>
            <person name="Hall N."/>
            <person name="Watson M."/>
            <person name="Adriaenssens E.M."/>
            <person name="Foster-Nyarko E."/>
            <person name="Jarju S."/>
            <person name="Secka A."/>
            <person name="Antonio M."/>
            <person name="Oren A."/>
            <person name="Chaudhuri R.R."/>
            <person name="La Ragione R."/>
            <person name="Hildebrand F."/>
            <person name="Pallen M.J."/>
        </authorList>
    </citation>
    <scope>NUCLEOTIDE SEQUENCE</scope>
    <source>
        <strain evidence="3">ChiHecolR3B27-1887</strain>
    </source>
</reference>
<keyword evidence="2" id="KW-0812">Transmembrane</keyword>
<dbReference type="EMBL" id="DXBZ01000140">
    <property type="protein sequence ID" value="HIZ18855.1"/>
    <property type="molecule type" value="Genomic_DNA"/>
</dbReference>
<dbReference type="AlphaFoldDB" id="A0A9D2IQB4"/>